<evidence type="ECO:0000256" key="5">
    <source>
        <dbReference type="SAM" id="MobiDB-lite"/>
    </source>
</evidence>
<dbReference type="InterPro" id="IPR007110">
    <property type="entry name" value="Ig-like_dom"/>
</dbReference>
<dbReference type="Pfam" id="PF24518">
    <property type="entry name" value="Ig_CD22"/>
    <property type="match status" value="1"/>
</dbReference>
<dbReference type="Proteomes" id="UP000736164">
    <property type="component" value="Unassembled WGS sequence"/>
</dbReference>
<name>A0A8J7NSM8_ATRSP</name>
<evidence type="ECO:0000256" key="4">
    <source>
        <dbReference type="ARBA" id="ARBA00046458"/>
    </source>
</evidence>
<feature type="non-terminal residue" evidence="8">
    <location>
        <position position="1"/>
    </location>
</feature>
<sequence>MYSYLHCALPCVFTVTAVRQPSSCPVRLSPSLQLQVLTSRAVCVSLAGVLSQNWGVWYNPGNICALQGSTVVMGCNYSYPSDNTVTQTFWMDKDDSYNPTDLSAVPQYVNRIEYLGNKVNNCTLRLRNLPTSDSTTYWFRFITNKDKLIGEPGVSLSVTGLQVQINPSTVTEGQTVTLTCKTSCILSDPTFTWYRNGLLLPAQTPSSPLTFNPVSYKHDGNYSCTARGYDNLPSPAVTLSVRYAPKNTSVSISPSGEIAEGSSVTLTCSSSANPPVKNYTWFKISGAGVWKMESGQSLTIAEISSADSGQYYCEAQNNMGACRSTAVTLVVSRGCTLLTALVAAVGSVVVLLLAILIILLIRRRVTALPTQDSSTGGAQTEGKTSDPLGDTYTALDLRAVSSDHNTLRSPQDSDNYTALQRPAQSSVYENIRTSEKGRGN</sequence>
<dbReference type="SMART" id="SM00408">
    <property type="entry name" value="IGc2"/>
    <property type="match status" value="2"/>
</dbReference>
<keyword evidence="9" id="KW-1185">Reference proteome</keyword>
<proteinExistence type="predicted"/>
<keyword evidence="6" id="KW-0472">Membrane</keyword>
<dbReference type="SMART" id="SM00409">
    <property type="entry name" value="IG"/>
    <property type="match status" value="3"/>
</dbReference>
<feature type="domain" description="Ig-like" evidence="7">
    <location>
        <begin position="152"/>
        <end position="240"/>
    </location>
</feature>
<dbReference type="Gene3D" id="2.60.40.10">
    <property type="entry name" value="Immunoglobulins"/>
    <property type="match status" value="3"/>
</dbReference>
<organism evidence="8 9">
    <name type="scientific">Atractosteus spatula</name>
    <name type="common">Alligator gar</name>
    <name type="synonym">Lepisosteus spatula</name>
    <dbReference type="NCBI Taxonomy" id="7917"/>
    <lineage>
        <taxon>Eukaryota</taxon>
        <taxon>Metazoa</taxon>
        <taxon>Chordata</taxon>
        <taxon>Craniata</taxon>
        <taxon>Vertebrata</taxon>
        <taxon>Euteleostomi</taxon>
        <taxon>Actinopterygii</taxon>
        <taxon>Neopterygii</taxon>
        <taxon>Holostei</taxon>
        <taxon>Semionotiformes</taxon>
        <taxon>Lepisosteidae</taxon>
        <taxon>Atractosteus</taxon>
    </lineage>
</organism>
<accession>A0A8J7NSM8</accession>
<evidence type="ECO:0000256" key="2">
    <source>
        <dbReference type="ARBA" id="ARBA00041781"/>
    </source>
</evidence>
<dbReference type="PANTHER" id="PTHR46013">
    <property type="entry name" value="VASCULAR CELL ADHESION MOLECULE 1"/>
    <property type="match status" value="1"/>
</dbReference>
<keyword evidence="6" id="KW-1133">Transmembrane helix</keyword>
<feature type="non-terminal residue" evidence="8">
    <location>
        <position position="440"/>
    </location>
</feature>
<evidence type="ECO:0000256" key="1">
    <source>
        <dbReference type="ARBA" id="ARBA00040106"/>
    </source>
</evidence>
<dbReference type="InterPro" id="IPR036179">
    <property type="entry name" value="Ig-like_dom_sf"/>
</dbReference>
<comment type="function">
    <text evidence="3">Most highly expressed siglec (sialic acid-binding immunoglobulin-like lectin) on B-cells that plays a role in various aspects of B-cell biology including differentiation, antigen presentation, and trafficking to bone marrow. Binds to alpha 2,6-linked sialic acid residues of surface molecules such as CD22 itself, CD45 and IgM in a cis configuration. Can also bind to ligands on other cells as an adhesion molecule in a trans configuration. Acts as an inhibitory coreceptor on the surface of B-cells and inhibits B-cell receptor induced signaling, characterized by inhibition of the calcium mobilization and cellular activation. Mechanistically, the immunoreceptor tyrosine-based inhibitory motif domain is phosphorylated by the Src kinase LYN, which in turn leads to the recruitment of the protein tyrosine phosphatase 1/PTPN6, leading to the negative regulation of BCR signaling. If this negative signaling from is of sufficient strength, apoptosis of the B-cell can be induced.</text>
</comment>
<evidence type="ECO:0000313" key="9">
    <source>
        <dbReference type="Proteomes" id="UP000736164"/>
    </source>
</evidence>
<evidence type="ECO:0000256" key="3">
    <source>
        <dbReference type="ARBA" id="ARBA00045430"/>
    </source>
</evidence>
<dbReference type="InterPro" id="IPR056386">
    <property type="entry name" value="Ig_CD22"/>
</dbReference>
<comment type="subunit">
    <text evidence="4">Predominantly monomer of isoform CD22-beta. Also found as heterodimer of isoform CD22-beta and a shorter isoform. Interacts with PTPN6/SHP-1, LYN, SYK, PIK3R1/PIK3R2 and PLCG1 upon phosphorylation. Interacts with GRB2, INPP5D and SHC1 upon phosphorylation. May form a complex with INPP5D/SHIP, GRB2 and SHC1.</text>
</comment>
<keyword evidence="6" id="KW-0812">Transmembrane</keyword>
<protein>
    <recommendedName>
        <fullName evidence="1">B-cell receptor CD22</fullName>
    </recommendedName>
    <alternativeName>
        <fullName evidence="2">Sialic acid-binding Ig-like lectin 2</fullName>
    </alternativeName>
</protein>
<evidence type="ECO:0000259" key="7">
    <source>
        <dbReference type="PROSITE" id="PS50835"/>
    </source>
</evidence>
<feature type="compositionally biased region" description="Polar residues" evidence="5">
    <location>
        <begin position="402"/>
        <end position="428"/>
    </location>
</feature>
<dbReference type="InterPro" id="IPR013783">
    <property type="entry name" value="Ig-like_fold"/>
</dbReference>
<dbReference type="Pfam" id="PF13895">
    <property type="entry name" value="Ig_2"/>
    <property type="match status" value="1"/>
</dbReference>
<dbReference type="AlphaFoldDB" id="A0A8J7NSM8"/>
<reference evidence="8" key="1">
    <citation type="journal article" date="2021" name="Cell">
        <title>Tracing the genetic footprints of vertebrate landing in non-teleost ray-finned fishes.</title>
        <authorList>
            <person name="Bi X."/>
            <person name="Wang K."/>
            <person name="Yang L."/>
            <person name="Pan H."/>
            <person name="Jiang H."/>
            <person name="Wei Q."/>
            <person name="Fang M."/>
            <person name="Yu H."/>
            <person name="Zhu C."/>
            <person name="Cai Y."/>
            <person name="He Y."/>
            <person name="Gan X."/>
            <person name="Zeng H."/>
            <person name="Yu D."/>
            <person name="Zhu Y."/>
            <person name="Jiang H."/>
            <person name="Qiu Q."/>
            <person name="Yang H."/>
            <person name="Zhang Y.E."/>
            <person name="Wang W."/>
            <person name="Zhu M."/>
            <person name="He S."/>
            <person name="Zhang G."/>
        </authorList>
    </citation>
    <scope>NUCLEOTIDE SEQUENCE</scope>
    <source>
        <strain evidence="8">Allg_001</strain>
    </source>
</reference>
<evidence type="ECO:0000313" key="8">
    <source>
        <dbReference type="EMBL" id="MBN3318942.1"/>
    </source>
</evidence>
<dbReference type="PROSITE" id="PS50835">
    <property type="entry name" value="IG_LIKE"/>
    <property type="match status" value="2"/>
</dbReference>
<dbReference type="Pfam" id="PF13927">
    <property type="entry name" value="Ig_3"/>
    <property type="match status" value="1"/>
</dbReference>
<comment type="caution">
    <text evidence="8">The sequence shown here is derived from an EMBL/GenBank/DDBJ whole genome shotgun (WGS) entry which is preliminary data.</text>
</comment>
<feature type="domain" description="Ig-like" evidence="7">
    <location>
        <begin position="245"/>
        <end position="328"/>
    </location>
</feature>
<dbReference type="EMBL" id="JAAWVO010042622">
    <property type="protein sequence ID" value="MBN3318942.1"/>
    <property type="molecule type" value="Genomic_DNA"/>
</dbReference>
<dbReference type="SUPFAM" id="SSF48726">
    <property type="entry name" value="Immunoglobulin"/>
    <property type="match status" value="3"/>
</dbReference>
<evidence type="ECO:0000256" key="6">
    <source>
        <dbReference type="SAM" id="Phobius"/>
    </source>
</evidence>
<dbReference type="InterPro" id="IPR003598">
    <property type="entry name" value="Ig_sub2"/>
</dbReference>
<gene>
    <name evidence="8" type="primary">Cd22_5</name>
    <name evidence="8" type="ORF">GTO95_0006154</name>
</gene>
<feature type="transmembrane region" description="Helical" evidence="6">
    <location>
        <begin position="337"/>
        <end position="361"/>
    </location>
</feature>
<dbReference type="PANTHER" id="PTHR46013:SF4">
    <property type="entry name" value="B-CELL RECEPTOR CD22-RELATED"/>
    <property type="match status" value="1"/>
</dbReference>
<dbReference type="InterPro" id="IPR003599">
    <property type="entry name" value="Ig_sub"/>
</dbReference>
<feature type="region of interest" description="Disordered" evidence="5">
    <location>
        <begin position="402"/>
        <end position="440"/>
    </location>
</feature>